<reference evidence="3 4" key="1">
    <citation type="submission" date="2024-04" db="EMBL/GenBank/DDBJ databases">
        <title>Genome sequencing and assembly of rice foliar adapted Chryseobacterium endophyticum OsEnb-ALM-A6.</title>
        <authorList>
            <person name="Kumar S."/>
            <person name="Javed M."/>
            <person name="Chouhan V."/>
            <person name="Charishma K."/>
            <person name="Patel A."/>
            <person name="Kumar M."/>
            <person name="Sahu K.P."/>
            <person name="Kumar A."/>
        </authorList>
    </citation>
    <scope>NUCLEOTIDE SEQUENCE [LARGE SCALE GENOMIC DNA]</scope>
    <source>
        <strain evidence="3 4">OsEnb-ALM-A6</strain>
    </source>
</reference>
<name>A0AAU6WNG0_9FLAO</name>
<dbReference type="Pfam" id="PF26626">
    <property type="entry name" value="DUF8201"/>
    <property type="match status" value="1"/>
</dbReference>
<evidence type="ECO:0000313" key="4">
    <source>
        <dbReference type="Proteomes" id="UP001463665"/>
    </source>
</evidence>
<sequence length="305" mass="35430">MIGSVTLIVLFCGSFYPYILDHFGYYVPTIKWLREFGLVRGISNLDLTLGQMSVWHIFQAGFSSFSDPYLRINTILLIVYTIYIVEHKSWIQLCFIPVLLLFSQSPSPDMPVIVFSLIILCEVLRKNRNTLFLFAFSVFVFVIKPTMIWLPLLGFLYSAFIVKSKFANLIPGFLIALLFFIKNIWTFGYPVFPIAFWDLTGNWKPNPEVLKLSSELAIQKTYDMQYSYEEIQQFSIVDYIKNWLLLEGIKSKINILFTFSLIGFVIFTCIKRNKITSLICLSVLAKSILVLLFSAQYRFFIDVFL</sequence>
<dbReference type="EMBL" id="CP154834">
    <property type="protein sequence ID" value="XAO74280.1"/>
    <property type="molecule type" value="Genomic_DNA"/>
</dbReference>
<gene>
    <name evidence="3" type="ORF">AAFP95_22125</name>
</gene>
<evidence type="ECO:0000259" key="2">
    <source>
        <dbReference type="Pfam" id="PF26626"/>
    </source>
</evidence>
<protein>
    <recommendedName>
        <fullName evidence="2">DUF8201 domain-containing protein</fullName>
    </recommendedName>
</protein>
<accession>A0AAU6WNG0</accession>
<feature type="transmembrane region" description="Helical" evidence="1">
    <location>
        <begin position="98"/>
        <end position="120"/>
    </location>
</feature>
<keyword evidence="1" id="KW-0472">Membrane</keyword>
<dbReference type="AlphaFoldDB" id="A0AAU6WNG0"/>
<evidence type="ECO:0000256" key="1">
    <source>
        <dbReference type="SAM" id="Phobius"/>
    </source>
</evidence>
<dbReference type="RefSeq" id="WP_345766467.1">
    <property type="nucleotide sequence ID" value="NZ_CP154834.1"/>
</dbReference>
<feature type="transmembrane region" description="Helical" evidence="1">
    <location>
        <begin position="277"/>
        <end position="297"/>
    </location>
</feature>
<keyword evidence="1" id="KW-0812">Transmembrane</keyword>
<dbReference type="NCBIfam" id="NF047510">
    <property type="entry name" value="LIC_10190_fam"/>
    <property type="match status" value="1"/>
</dbReference>
<organism evidence="3 4">
    <name type="scientific">Chryseobacterium endophyticum</name>
    <dbReference type="NCBI Taxonomy" id="1854762"/>
    <lineage>
        <taxon>Bacteria</taxon>
        <taxon>Pseudomonadati</taxon>
        <taxon>Bacteroidota</taxon>
        <taxon>Flavobacteriia</taxon>
        <taxon>Flavobacteriales</taxon>
        <taxon>Weeksellaceae</taxon>
        <taxon>Chryseobacterium group</taxon>
        <taxon>Chryseobacterium</taxon>
    </lineage>
</organism>
<feature type="transmembrane region" description="Helical" evidence="1">
    <location>
        <begin position="132"/>
        <end position="157"/>
    </location>
</feature>
<dbReference type="Proteomes" id="UP001463665">
    <property type="component" value="Chromosome"/>
</dbReference>
<keyword evidence="4" id="KW-1185">Reference proteome</keyword>
<feature type="transmembrane region" description="Helical" evidence="1">
    <location>
        <begin position="68"/>
        <end position="86"/>
    </location>
</feature>
<keyword evidence="1" id="KW-1133">Transmembrane helix</keyword>
<feature type="domain" description="DUF8201" evidence="2">
    <location>
        <begin position="4"/>
        <end position="305"/>
    </location>
</feature>
<feature type="transmembrane region" description="Helical" evidence="1">
    <location>
        <begin position="253"/>
        <end position="270"/>
    </location>
</feature>
<feature type="transmembrane region" description="Helical" evidence="1">
    <location>
        <begin position="169"/>
        <end position="192"/>
    </location>
</feature>
<evidence type="ECO:0000313" key="3">
    <source>
        <dbReference type="EMBL" id="XAO74280.1"/>
    </source>
</evidence>
<dbReference type="InterPro" id="IPR058514">
    <property type="entry name" value="DUF8201"/>
</dbReference>
<dbReference type="InterPro" id="IPR058065">
    <property type="entry name" value="LIC_10190-like"/>
</dbReference>
<proteinExistence type="predicted"/>